<evidence type="ECO:0000313" key="6">
    <source>
        <dbReference type="Proteomes" id="UP000837803"/>
    </source>
</evidence>
<name>A0ABN8EZV5_9BACT</name>
<dbReference type="Gene3D" id="2.160.20.10">
    <property type="entry name" value="Single-stranded right-handed beta-helix, Pectin lyase-like"/>
    <property type="match status" value="1"/>
</dbReference>
<dbReference type="SMART" id="SM00710">
    <property type="entry name" value="PbH1"/>
    <property type="match status" value="4"/>
</dbReference>
<proteinExistence type="inferred from homology"/>
<dbReference type="InterPro" id="IPR051801">
    <property type="entry name" value="GH28_Enzymes"/>
</dbReference>
<comment type="caution">
    <text evidence="5">The sequence shown here is derived from an EMBL/GenBank/DDBJ whole genome shotgun (WGS) entry which is preliminary data.</text>
</comment>
<evidence type="ECO:0008006" key="7">
    <source>
        <dbReference type="Google" id="ProtNLM"/>
    </source>
</evidence>
<dbReference type="InterPro" id="IPR006626">
    <property type="entry name" value="PbH1"/>
</dbReference>
<dbReference type="RefSeq" id="WP_238749679.1">
    <property type="nucleotide sequence ID" value="NZ_CAKLPZ010000001.1"/>
</dbReference>
<evidence type="ECO:0000313" key="5">
    <source>
        <dbReference type="EMBL" id="CAH0999499.1"/>
    </source>
</evidence>
<accession>A0ABN8EZV5</accession>
<dbReference type="SUPFAM" id="SSF51126">
    <property type="entry name" value="Pectin lyase-like"/>
    <property type="match status" value="1"/>
</dbReference>
<sequence>MRLFSSISICYTLTLLACTQTPTAEGDFTADRAATVADSAWLTLPDRLARIQAPTFADRDFSVVDYGASDDSLTDSRPAILAAIAACNAAGGGRVVLPAGAWHSAGPLHLLSDVNLHLAEGARLTFSSEPADYLPAVEVRWEGTVVYNYSPFIYAKGQRNIAITGSGTIDGKARQWSMDWRKRQQADKDRLRKMGNDRLPDEQRVFADGFLDLDGDGSDDGYGDGKPHWLRPTLIEFYDCRNVLLEDFTARNSCFWTVHPTFCTNVTIRGLQVFGSTLNDDGVDPDSSTDVLIEDCYIRTHDDAISLKAGRDQDAWDRPGTSNVIVRNCRLASAVNAFCIGSEMSGGVEDVFVENVRIEDGKHAINFKSNLDRGGRVADVFLRDIDVDRVEESTFIFRMDYHGYRGNSFPTEFSDIYAEQIRVGYGGKVAFKIVGVPDAPIRRVYLKDFTIDSTRVISELLHTEDIVADAVTVGGTTWSPGAD</sequence>
<keyword evidence="3 4" id="KW-0326">Glycosidase</keyword>
<dbReference type="PANTHER" id="PTHR31339:SF9">
    <property type="entry name" value="PLASMIN AND FIBRONECTIN-BINDING PROTEIN A"/>
    <property type="match status" value="1"/>
</dbReference>
<gene>
    <name evidence="5" type="ORF">LEM8419_00799</name>
</gene>
<dbReference type="Pfam" id="PF00295">
    <property type="entry name" value="Glyco_hydro_28"/>
    <property type="match status" value="1"/>
</dbReference>
<dbReference type="Proteomes" id="UP000837803">
    <property type="component" value="Unassembled WGS sequence"/>
</dbReference>
<comment type="similarity">
    <text evidence="1 4">Belongs to the glycosyl hydrolase 28 family.</text>
</comment>
<dbReference type="EMBL" id="CAKLPZ010000001">
    <property type="protein sequence ID" value="CAH0999499.1"/>
    <property type="molecule type" value="Genomic_DNA"/>
</dbReference>
<dbReference type="InterPro" id="IPR012334">
    <property type="entry name" value="Pectin_lyas_fold"/>
</dbReference>
<dbReference type="InterPro" id="IPR000743">
    <property type="entry name" value="Glyco_hydro_28"/>
</dbReference>
<dbReference type="InterPro" id="IPR011050">
    <property type="entry name" value="Pectin_lyase_fold/virulence"/>
</dbReference>
<dbReference type="PANTHER" id="PTHR31339">
    <property type="entry name" value="PECTIN LYASE-RELATED"/>
    <property type="match status" value="1"/>
</dbReference>
<evidence type="ECO:0000256" key="4">
    <source>
        <dbReference type="RuleBase" id="RU361169"/>
    </source>
</evidence>
<keyword evidence="6" id="KW-1185">Reference proteome</keyword>
<reference evidence="5" key="1">
    <citation type="submission" date="2021-12" db="EMBL/GenBank/DDBJ databases">
        <authorList>
            <person name="Rodrigo-Torres L."/>
            <person name="Arahal R. D."/>
            <person name="Lucena T."/>
        </authorList>
    </citation>
    <scope>NUCLEOTIDE SEQUENCE</scope>
    <source>
        <strain evidence="5">CECT 8419</strain>
    </source>
</reference>
<dbReference type="PROSITE" id="PS51257">
    <property type="entry name" value="PROKAR_LIPOPROTEIN"/>
    <property type="match status" value="1"/>
</dbReference>
<protein>
    <recommendedName>
        <fullName evidence="7">Glycoside hydrolase family 28 protein</fullName>
    </recommendedName>
</protein>
<evidence type="ECO:0000256" key="2">
    <source>
        <dbReference type="ARBA" id="ARBA00022801"/>
    </source>
</evidence>
<evidence type="ECO:0000256" key="3">
    <source>
        <dbReference type="ARBA" id="ARBA00023295"/>
    </source>
</evidence>
<organism evidence="5 6">
    <name type="scientific">Neolewinella maritima</name>
    <dbReference type="NCBI Taxonomy" id="1383882"/>
    <lineage>
        <taxon>Bacteria</taxon>
        <taxon>Pseudomonadati</taxon>
        <taxon>Bacteroidota</taxon>
        <taxon>Saprospiria</taxon>
        <taxon>Saprospirales</taxon>
        <taxon>Lewinellaceae</taxon>
        <taxon>Neolewinella</taxon>
    </lineage>
</organism>
<evidence type="ECO:0000256" key="1">
    <source>
        <dbReference type="ARBA" id="ARBA00008834"/>
    </source>
</evidence>
<keyword evidence="2 4" id="KW-0378">Hydrolase</keyword>